<dbReference type="Pfam" id="PF03895">
    <property type="entry name" value="YadA_anchor"/>
    <property type="match status" value="1"/>
</dbReference>
<dbReference type="Gene3D" id="2.150.10.10">
    <property type="entry name" value="Serralysin-like metalloprotease, C-terminal"/>
    <property type="match status" value="4"/>
</dbReference>
<gene>
    <name evidence="15" type="ORF">AB6713_08805</name>
</gene>
<feature type="domain" description="Trimeric autotransporter adhesin YadA-like stalk" evidence="14">
    <location>
        <begin position="480"/>
        <end position="510"/>
    </location>
</feature>
<feature type="region of interest" description="Disordered" evidence="11">
    <location>
        <begin position="551"/>
        <end position="602"/>
    </location>
</feature>
<dbReference type="InterPro" id="IPR008635">
    <property type="entry name" value="Coiled_stalk_dom"/>
</dbReference>
<evidence type="ECO:0000259" key="12">
    <source>
        <dbReference type="Pfam" id="PF03895"/>
    </source>
</evidence>
<evidence type="ECO:0000256" key="2">
    <source>
        <dbReference type="ARBA" id="ARBA00004442"/>
    </source>
</evidence>
<organism evidence="15 16">
    <name type="scientific">Luteimonas salinilitoris</name>
    <dbReference type="NCBI Taxonomy" id="3237697"/>
    <lineage>
        <taxon>Bacteria</taxon>
        <taxon>Pseudomonadati</taxon>
        <taxon>Pseudomonadota</taxon>
        <taxon>Gammaproteobacteria</taxon>
        <taxon>Lysobacterales</taxon>
        <taxon>Lysobacteraceae</taxon>
        <taxon>Luteimonas</taxon>
    </lineage>
</organism>
<proteinExistence type="inferred from homology"/>
<dbReference type="Gene3D" id="3.30.1300.30">
    <property type="entry name" value="GSPII I/J protein-like"/>
    <property type="match status" value="1"/>
</dbReference>
<dbReference type="RefSeq" id="WP_370565511.1">
    <property type="nucleotide sequence ID" value="NZ_JBFWIB010000018.1"/>
</dbReference>
<evidence type="ECO:0000256" key="5">
    <source>
        <dbReference type="ARBA" id="ARBA00022452"/>
    </source>
</evidence>
<name>A0ABV4HPP8_9GAMM</name>
<dbReference type="InterPro" id="IPR011049">
    <property type="entry name" value="Serralysin-like_metalloprot_C"/>
</dbReference>
<sequence length="755" mass="74351">MKSIFSALPAGAGIAATPARPPRHPGSAAFPAVRRNPLVLALCAALPLAFAASAWAQTTAVPDSDPTAVTAATEDTVATPDGGDETGEGDAAAATATLADDEGPGIESVEAAERYFQVNGDPDGGDDALALGDYATAIGAGSLALGAESLALGHLSTAIGDFSTAIGYGTSSGGTSALAIGGYAVLPEYNAGSAPMIEMVTSANGENATAVGPGASADGLAALALGAGAEASGPISIAMGLRAQAVGGFSMALGAWSYADGLGATAMGVASRAEGESSTAVGAGATADGYGATAFGQGSYASQDSTAVGSVARAEGLLSTAIGPGSEATGYIATALGGGSRAYGDFSIATGFQAFSRGSGSVAIGEYAETGGYLPKEPPDEEPGPCWICPPEEDGPLAVGPLGDGITQPADAVNAVAMGHHAQAWADRSLAIGEYAAAFTENSVALGAGSHADRDNVVSVGAAAEWRASDGTMHAAVQRQIVNVAAGTQGHDAVNVAQLGQFAPVLGGGATLVDGVLSLPTYGIQGQNYTDIGSAFTAIDSRLSSLQTAIDGIEPVPGPSGPPGPPGPQGPEGPPGPGGSGGIAYDDDGKSALTLEGEGGTRVRNVADGTAASDAVNKRQMDAGDAAALDSARDYADTASTRTLSSAKAYTDQRFTALNDDFLRLEQNVGRRLDQQDRRIDKIGAMSTAMMSMSINAANSRSPRGRIAVGAGWQGGESALSVGYSKAIGDRASFSLGGAFTSDESSAGIGIGFDL</sequence>
<feature type="domain" description="Trimeric autotransporter adhesin YadA-like head" evidence="13">
    <location>
        <begin position="303"/>
        <end position="326"/>
    </location>
</feature>
<evidence type="ECO:0000259" key="14">
    <source>
        <dbReference type="Pfam" id="PF05662"/>
    </source>
</evidence>
<keyword evidence="8" id="KW-0653">Protein transport</keyword>
<feature type="domain" description="Trimeric autotransporter adhesin YadA-like head" evidence="13">
    <location>
        <begin position="203"/>
        <end position="229"/>
    </location>
</feature>
<dbReference type="Gene3D" id="6.10.250.2030">
    <property type="match status" value="1"/>
</dbReference>
<evidence type="ECO:0000313" key="15">
    <source>
        <dbReference type="EMBL" id="MEZ0474716.1"/>
    </source>
</evidence>
<keyword evidence="4" id="KW-0813">Transport</keyword>
<comment type="caution">
    <text evidence="15">The sequence shown here is derived from an EMBL/GenBank/DDBJ whole genome shotgun (WGS) entry which is preliminary data.</text>
</comment>
<evidence type="ECO:0000256" key="8">
    <source>
        <dbReference type="ARBA" id="ARBA00022927"/>
    </source>
</evidence>
<feature type="domain" description="Trimeric autotransporter adhesin YadA-like head" evidence="13">
    <location>
        <begin position="144"/>
        <end position="169"/>
    </location>
</feature>
<dbReference type="Pfam" id="PF05658">
    <property type="entry name" value="YadA_head"/>
    <property type="match status" value="8"/>
</dbReference>
<evidence type="ECO:0000256" key="3">
    <source>
        <dbReference type="ARBA" id="ARBA00005848"/>
    </source>
</evidence>
<accession>A0ABV4HPP8</accession>
<evidence type="ECO:0000256" key="4">
    <source>
        <dbReference type="ARBA" id="ARBA00022448"/>
    </source>
</evidence>
<feature type="domain" description="Trimeric autotransporter adhesin YadA-like head" evidence="13">
    <location>
        <begin position="273"/>
        <end position="299"/>
    </location>
</feature>
<protein>
    <submittedName>
        <fullName evidence="15">YadA-like family protein</fullName>
    </submittedName>
</protein>
<evidence type="ECO:0000256" key="9">
    <source>
        <dbReference type="ARBA" id="ARBA00023136"/>
    </source>
</evidence>
<keyword evidence="7" id="KW-0732">Signal</keyword>
<evidence type="ECO:0000256" key="6">
    <source>
        <dbReference type="ARBA" id="ARBA00022692"/>
    </source>
</evidence>
<keyword evidence="5" id="KW-1134">Transmembrane beta strand</keyword>
<evidence type="ECO:0000313" key="16">
    <source>
        <dbReference type="Proteomes" id="UP001566331"/>
    </source>
</evidence>
<dbReference type="Proteomes" id="UP001566331">
    <property type="component" value="Unassembled WGS sequence"/>
</dbReference>
<evidence type="ECO:0000256" key="10">
    <source>
        <dbReference type="ARBA" id="ARBA00023237"/>
    </source>
</evidence>
<feature type="compositionally biased region" description="Pro residues" evidence="11">
    <location>
        <begin position="556"/>
        <end position="577"/>
    </location>
</feature>
<comment type="similarity">
    <text evidence="3">Belongs to the autotransporter-2 (AT-2) (TC 1.B.40) family.</text>
</comment>
<keyword evidence="10" id="KW-0998">Cell outer membrane</keyword>
<evidence type="ECO:0000256" key="7">
    <source>
        <dbReference type="ARBA" id="ARBA00022729"/>
    </source>
</evidence>
<dbReference type="Pfam" id="PF05662">
    <property type="entry name" value="YadA_stalk"/>
    <property type="match status" value="2"/>
</dbReference>
<evidence type="ECO:0000256" key="11">
    <source>
        <dbReference type="SAM" id="MobiDB-lite"/>
    </source>
</evidence>
<feature type="domain" description="Trimeric autotransporter adhesin YadA-like head" evidence="13">
    <location>
        <begin position="328"/>
        <end position="354"/>
    </location>
</feature>
<feature type="domain" description="Trimeric autotransporter adhesin YadA-like C-terminal membrane anchor" evidence="12">
    <location>
        <begin position="705"/>
        <end position="754"/>
    </location>
</feature>
<dbReference type="SUPFAM" id="SSF101967">
    <property type="entry name" value="Adhesin YadA, collagen-binding domain"/>
    <property type="match status" value="3"/>
</dbReference>
<dbReference type="InterPro" id="IPR005594">
    <property type="entry name" value="YadA_C"/>
</dbReference>
<feature type="domain" description="Trimeric autotransporter adhesin YadA-like head" evidence="13">
    <location>
        <begin position="410"/>
        <end position="433"/>
    </location>
</feature>
<evidence type="ECO:0000259" key="13">
    <source>
        <dbReference type="Pfam" id="PF05658"/>
    </source>
</evidence>
<dbReference type="EMBL" id="JBFWIC010000009">
    <property type="protein sequence ID" value="MEZ0474716.1"/>
    <property type="molecule type" value="Genomic_DNA"/>
</dbReference>
<evidence type="ECO:0000256" key="1">
    <source>
        <dbReference type="ARBA" id="ARBA00004241"/>
    </source>
</evidence>
<dbReference type="InterPro" id="IPR008640">
    <property type="entry name" value="Adhesin_Head_dom"/>
</dbReference>
<reference evidence="15 16" key="1">
    <citation type="submission" date="2024-07" db="EMBL/GenBank/DDBJ databases">
        <title>Luteimonas salilacus sp. nov., isolated from the shore soil of Salt Lake in Tibet of China.</title>
        <authorList>
            <person name="Zhang X."/>
            <person name="Li A."/>
        </authorList>
    </citation>
    <scope>NUCLEOTIDE SEQUENCE [LARGE SCALE GENOMIC DNA]</scope>
    <source>
        <strain evidence="15 16">B3-2-R+30</strain>
    </source>
</reference>
<keyword evidence="9" id="KW-0472">Membrane</keyword>
<dbReference type="CDD" id="cd12820">
    <property type="entry name" value="LbR_YadA-like"/>
    <property type="match status" value="2"/>
</dbReference>
<dbReference type="SUPFAM" id="SSF54523">
    <property type="entry name" value="Pili subunits"/>
    <property type="match status" value="1"/>
</dbReference>
<keyword evidence="6" id="KW-0812">Transmembrane</keyword>
<feature type="domain" description="Trimeric autotransporter adhesin YadA-like stalk" evidence="14">
    <location>
        <begin position="603"/>
        <end position="638"/>
    </location>
</feature>
<dbReference type="InterPro" id="IPR045584">
    <property type="entry name" value="Pilin-like"/>
</dbReference>
<comment type="subcellular location">
    <subcellularLocation>
        <location evidence="2">Cell outer membrane</location>
    </subcellularLocation>
    <subcellularLocation>
        <location evidence="1">Cell surface</location>
    </subcellularLocation>
</comment>
<feature type="domain" description="Trimeric autotransporter adhesin YadA-like head" evidence="13">
    <location>
        <begin position="231"/>
        <end position="255"/>
    </location>
</feature>
<keyword evidence="16" id="KW-1185">Reference proteome</keyword>
<feature type="domain" description="Trimeric autotransporter adhesin YadA-like head" evidence="13">
    <location>
        <begin position="441"/>
        <end position="463"/>
    </location>
</feature>